<protein>
    <submittedName>
        <fullName evidence="2">Uncharacterized protein</fullName>
    </submittedName>
</protein>
<reference evidence="2" key="1">
    <citation type="submission" date="2023-08" db="EMBL/GenBank/DDBJ databases">
        <title>Reference Genome Resource for the Citrus Pathogen Phytophthora citrophthora.</title>
        <authorList>
            <person name="Moller H."/>
            <person name="Coetzee B."/>
            <person name="Rose L.J."/>
            <person name="Van Niekerk J.M."/>
        </authorList>
    </citation>
    <scope>NUCLEOTIDE SEQUENCE</scope>
    <source>
        <strain evidence="2">STE-U-9442</strain>
    </source>
</reference>
<evidence type="ECO:0000256" key="1">
    <source>
        <dbReference type="SAM" id="MobiDB-lite"/>
    </source>
</evidence>
<dbReference type="Proteomes" id="UP001259832">
    <property type="component" value="Unassembled WGS sequence"/>
</dbReference>
<name>A0AAD9GUL2_9STRA</name>
<evidence type="ECO:0000313" key="3">
    <source>
        <dbReference type="Proteomes" id="UP001259832"/>
    </source>
</evidence>
<keyword evidence="3" id="KW-1185">Reference proteome</keyword>
<gene>
    <name evidence="2" type="ORF">P3T76_004330</name>
</gene>
<feature type="compositionally biased region" description="Basic and acidic residues" evidence="1">
    <location>
        <begin position="504"/>
        <end position="517"/>
    </location>
</feature>
<comment type="caution">
    <text evidence="2">The sequence shown here is derived from an EMBL/GenBank/DDBJ whole genome shotgun (WGS) entry which is preliminary data.</text>
</comment>
<accession>A0AAD9GUL2</accession>
<dbReference type="EMBL" id="JASMQC010000006">
    <property type="protein sequence ID" value="KAK1944418.1"/>
    <property type="molecule type" value="Genomic_DNA"/>
</dbReference>
<dbReference type="AlphaFoldDB" id="A0AAD9GUL2"/>
<sequence>MSPCEWSEEKGDDTSTSALDPSLTRDEIDKVKLFDWMELLPAQLTTINPASPNLLSKAGSILDKLRPGKNIIELKEFSQFLNPTILPELKAIKRVLMQPAVTSADRFRLRYYKAKYELYARENPDNMTNVDDKVFKLDYNENLNSYRVRYSSEQVPYKKVIAITYAWHETQEKQHFEVLREIGEPFELELGVEWDGKAVLETLTELSKDNWIWMDQFSLVQDTVTTTALCRDIPNIYRNARVVAFLPYKVCSHLFTRIDAFRKQETPNVSAALAEVMLHDLVCECTDGLYGWLSRLWTWQEFMLASSLRLVWGLGESQWSKREVFNEEQRPSNGEEHLFPRFWKRHQRLEAEKEGEEGTNVLSRALSRIKSSGKEVKRIVNRFTSISICEQPITRLLNELIKRNTKSVIIHEAETASLSMGYYFCMRLLCGAEVYMPSASQVLPINCLKVLQQIASTGRKGGRLYDCYYAAGAFFKDATFLPDKKKVKKTGNQQGKDSNVAEKSSAKQDDKEVKATRIEEPEIEEELALRAAFFRLYEREHAFLRLPMRYQHVLDDRKALYQEYTDLYTKYNNKSPELKGGDNEDLRQAFADLYHQVHNTVLVKHSGVPVPNATVPKASDCVEDFHPLSWNRTTISRDILKRLNSSSEDQKGKKRCWNLLKIRQKVASDEKKDSEAGFLNAFVLSGMNEEAFYETHRCKLGGDVCLGTAYDIKSFKPIQVGGMVDVCFASIYKIITNMHPSQLTRARNFNTIPTEMNLSLYPIAHAIIHASCYSNQEYPAHLAHIVSALHAKRTTPEDYVNAVALLVGEGFDFILDEDKNRENQFELVKISFSDGTRCVGIVSKLLKNSMANTLVKSVSTSDLEVRKTGRKRAAVKNFFATGKKLIREKATASEVVAATRQFVKESVAEPTKQYATEKLLTAVAPSLARASIKVVKTHHRLLLCAGRDTDVSDWSVVGYIPGFDAEANKAVLGPISHSGVHIKLNTVGGDSSDVSPAACSA</sequence>
<feature type="region of interest" description="Disordered" evidence="1">
    <location>
        <begin position="488"/>
        <end position="517"/>
    </location>
</feature>
<organism evidence="2 3">
    <name type="scientific">Phytophthora citrophthora</name>
    <dbReference type="NCBI Taxonomy" id="4793"/>
    <lineage>
        <taxon>Eukaryota</taxon>
        <taxon>Sar</taxon>
        <taxon>Stramenopiles</taxon>
        <taxon>Oomycota</taxon>
        <taxon>Peronosporomycetes</taxon>
        <taxon>Peronosporales</taxon>
        <taxon>Peronosporaceae</taxon>
        <taxon>Phytophthora</taxon>
    </lineage>
</organism>
<feature type="region of interest" description="Disordered" evidence="1">
    <location>
        <begin position="1"/>
        <end position="21"/>
    </location>
</feature>
<proteinExistence type="predicted"/>
<evidence type="ECO:0000313" key="2">
    <source>
        <dbReference type="EMBL" id="KAK1944418.1"/>
    </source>
</evidence>